<proteinExistence type="predicted"/>
<dbReference type="AlphaFoldDB" id="A0A8S1DEJ5"/>
<dbReference type="EMBL" id="CADEPI010000159">
    <property type="protein sequence ID" value="CAB3378151.1"/>
    <property type="molecule type" value="Genomic_DNA"/>
</dbReference>
<protein>
    <submittedName>
        <fullName evidence="2">Uncharacterized protein</fullName>
    </submittedName>
</protein>
<name>A0A8S1DEJ5_9INSE</name>
<gene>
    <name evidence="2" type="ORF">CLODIP_2_CD10125</name>
</gene>
<reference evidence="2 3" key="1">
    <citation type="submission" date="2020-04" db="EMBL/GenBank/DDBJ databases">
        <authorList>
            <person name="Alioto T."/>
            <person name="Alioto T."/>
            <person name="Gomez Garrido J."/>
        </authorList>
    </citation>
    <scope>NUCLEOTIDE SEQUENCE [LARGE SCALE GENOMIC DNA]</scope>
</reference>
<accession>A0A8S1DEJ5</accession>
<feature type="region of interest" description="Disordered" evidence="1">
    <location>
        <begin position="1"/>
        <end position="34"/>
    </location>
</feature>
<dbReference type="OrthoDB" id="10053061at2759"/>
<evidence type="ECO:0000256" key="1">
    <source>
        <dbReference type="SAM" id="MobiDB-lite"/>
    </source>
</evidence>
<comment type="caution">
    <text evidence="2">The sequence shown here is derived from an EMBL/GenBank/DDBJ whole genome shotgun (WGS) entry which is preliminary data.</text>
</comment>
<evidence type="ECO:0000313" key="2">
    <source>
        <dbReference type="EMBL" id="CAB3378151.1"/>
    </source>
</evidence>
<sequence>MGRERGGGGGGGGVLAAAGSQDEERESSDELDRNDLFSLSTSREWNLLSELCEPVDLGGDELVDDEPLLGDCRLARDECDVRTAIGADRWAGLKKSVEPGDVDRLGHSLLRLSDTLRLLSELRRLPLGRWDL</sequence>
<dbReference type="Proteomes" id="UP000494165">
    <property type="component" value="Unassembled WGS sequence"/>
</dbReference>
<organism evidence="2 3">
    <name type="scientific">Cloeon dipterum</name>
    <dbReference type="NCBI Taxonomy" id="197152"/>
    <lineage>
        <taxon>Eukaryota</taxon>
        <taxon>Metazoa</taxon>
        <taxon>Ecdysozoa</taxon>
        <taxon>Arthropoda</taxon>
        <taxon>Hexapoda</taxon>
        <taxon>Insecta</taxon>
        <taxon>Pterygota</taxon>
        <taxon>Palaeoptera</taxon>
        <taxon>Ephemeroptera</taxon>
        <taxon>Pisciforma</taxon>
        <taxon>Baetidae</taxon>
        <taxon>Cloeon</taxon>
    </lineage>
</organism>
<evidence type="ECO:0000313" key="3">
    <source>
        <dbReference type="Proteomes" id="UP000494165"/>
    </source>
</evidence>
<keyword evidence="3" id="KW-1185">Reference proteome</keyword>